<dbReference type="GO" id="GO:0046872">
    <property type="term" value="F:metal ion binding"/>
    <property type="evidence" value="ECO:0007669"/>
    <property type="project" value="UniProtKB-KW"/>
</dbReference>
<dbReference type="Proteomes" id="UP000053989">
    <property type="component" value="Unassembled WGS sequence"/>
</dbReference>
<proteinExistence type="predicted"/>
<gene>
    <name evidence="5" type="ORF">SCLCIDRAFT_18956</name>
</gene>
<evidence type="ECO:0000256" key="2">
    <source>
        <dbReference type="ARBA" id="ARBA00023002"/>
    </source>
</evidence>
<evidence type="ECO:0000313" key="6">
    <source>
        <dbReference type="Proteomes" id="UP000053989"/>
    </source>
</evidence>
<feature type="domain" description="Non-haem dioxygenase N-terminal" evidence="4">
    <location>
        <begin position="31"/>
        <end position="127"/>
    </location>
</feature>
<sequence>MSLVGSAAALDGALDSIPVINIGDTFTPERRAALAHEMLAVTGHGIPQEIIDNLLMVMEAYFSLPLETKMKLFHREFGSSCRGYAPPLNSNVDPANRGDLHEAFAAGLEEQLPKESDEKGANVWPSEPTGFREAYLNYCHAAAGVGKLLFHLFALALDLPETYFEDKSKNSATFMRTIHYPLQTSLISDDIVGVGAHSDAQCFTILWQQPGIQALQVLNLKKQWIDAMPIPVCV</sequence>
<reference evidence="5 6" key="1">
    <citation type="submission" date="2014-04" db="EMBL/GenBank/DDBJ databases">
        <authorList>
            <consortium name="DOE Joint Genome Institute"/>
            <person name="Kuo A."/>
            <person name="Kohler A."/>
            <person name="Nagy L.G."/>
            <person name="Floudas D."/>
            <person name="Copeland A."/>
            <person name="Barry K.W."/>
            <person name="Cichocki N."/>
            <person name="Veneault-Fourrey C."/>
            <person name="LaButti K."/>
            <person name="Lindquist E.A."/>
            <person name="Lipzen A."/>
            <person name="Lundell T."/>
            <person name="Morin E."/>
            <person name="Murat C."/>
            <person name="Sun H."/>
            <person name="Tunlid A."/>
            <person name="Henrissat B."/>
            <person name="Grigoriev I.V."/>
            <person name="Hibbett D.S."/>
            <person name="Martin F."/>
            <person name="Nordberg H.P."/>
            <person name="Cantor M.N."/>
            <person name="Hua S.X."/>
        </authorList>
    </citation>
    <scope>NUCLEOTIDE SEQUENCE [LARGE SCALE GENOMIC DNA]</scope>
    <source>
        <strain evidence="5 6">Foug A</strain>
    </source>
</reference>
<dbReference type="EMBL" id="KN822005">
    <property type="protein sequence ID" value="KIM69938.1"/>
    <property type="molecule type" value="Genomic_DNA"/>
</dbReference>
<keyword evidence="2" id="KW-0560">Oxidoreductase</keyword>
<accession>A0A0C3A899</accession>
<dbReference type="OrthoDB" id="288590at2759"/>
<dbReference type="SUPFAM" id="SSF51197">
    <property type="entry name" value="Clavaminate synthase-like"/>
    <property type="match status" value="1"/>
</dbReference>
<keyword evidence="1" id="KW-0479">Metal-binding</keyword>
<evidence type="ECO:0000313" key="5">
    <source>
        <dbReference type="EMBL" id="KIM69938.1"/>
    </source>
</evidence>
<dbReference type="Gene3D" id="2.60.120.330">
    <property type="entry name" value="B-lactam Antibiotic, Isopenicillin N Synthase, Chain"/>
    <property type="match status" value="1"/>
</dbReference>
<dbReference type="PANTHER" id="PTHR10209">
    <property type="entry name" value="OXIDOREDUCTASE, 2OG-FE II OXYGENASE FAMILY PROTEIN"/>
    <property type="match status" value="1"/>
</dbReference>
<keyword evidence="3" id="KW-0408">Iron</keyword>
<dbReference type="Pfam" id="PF14226">
    <property type="entry name" value="DIOX_N"/>
    <property type="match status" value="1"/>
</dbReference>
<dbReference type="HOGENOM" id="CLU_010119_6_3_1"/>
<evidence type="ECO:0000256" key="1">
    <source>
        <dbReference type="ARBA" id="ARBA00022723"/>
    </source>
</evidence>
<dbReference type="InterPro" id="IPR026992">
    <property type="entry name" value="DIOX_N"/>
</dbReference>
<protein>
    <recommendedName>
        <fullName evidence="4">Non-haem dioxygenase N-terminal domain-containing protein</fullName>
    </recommendedName>
</protein>
<dbReference type="InParanoid" id="A0A0C3A899"/>
<reference evidence="6" key="2">
    <citation type="submission" date="2015-01" db="EMBL/GenBank/DDBJ databases">
        <title>Evolutionary Origins and Diversification of the Mycorrhizal Mutualists.</title>
        <authorList>
            <consortium name="DOE Joint Genome Institute"/>
            <consortium name="Mycorrhizal Genomics Consortium"/>
            <person name="Kohler A."/>
            <person name="Kuo A."/>
            <person name="Nagy L.G."/>
            <person name="Floudas D."/>
            <person name="Copeland A."/>
            <person name="Barry K.W."/>
            <person name="Cichocki N."/>
            <person name="Veneault-Fourrey C."/>
            <person name="LaButti K."/>
            <person name="Lindquist E.A."/>
            <person name="Lipzen A."/>
            <person name="Lundell T."/>
            <person name="Morin E."/>
            <person name="Murat C."/>
            <person name="Riley R."/>
            <person name="Ohm R."/>
            <person name="Sun H."/>
            <person name="Tunlid A."/>
            <person name="Henrissat B."/>
            <person name="Grigoriev I.V."/>
            <person name="Hibbett D.S."/>
            <person name="Martin F."/>
        </authorList>
    </citation>
    <scope>NUCLEOTIDE SEQUENCE [LARGE SCALE GENOMIC DNA]</scope>
    <source>
        <strain evidence="6">Foug A</strain>
    </source>
</reference>
<dbReference type="AlphaFoldDB" id="A0A0C3A899"/>
<name>A0A0C3A899_9AGAM</name>
<evidence type="ECO:0000259" key="4">
    <source>
        <dbReference type="Pfam" id="PF14226"/>
    </source>
</evidence>
<dbReference type="STRING" id="1036808.A0A0C3A899"/>
<dbReference type="GO" id="GO:0016491">
    <property type="term" value="F:oxidoreductase activity"/>
    <property type="evidence" value="ECO:0007669"/>
    <property type="project" value="UniProtKB-KW"/>
</dbReference>
<dbReference type="InterPro" id="IPR027443">
    <property type="entry name" value="IPNS-like_sf"/>
</dbReference>
<organism evidence="5 6">
    <name type="scientific">Scleroderma citrinum Foug A</name>
    <dbReference type="NCBI Taxonomy" id="1036808"/>
    <lineage>
        <taxon>Eukaryota</taxon>
        <taxon>Fungi</taxon>
        <taxon>Dikarya</taxon>
        <taxon>Basidiomycota</taxon>
        <taxon>Agaricomycotina</taxon>
        <taxon>Agaricomycetes</taxon>
        <taxon>Agaricomycetidae</taxon>
        <taxon>Boletales</taxon>
        <taxon>Sclerodermatineae</taxon>
        <taxon>Sclerodermataceae</taxon>
        <taxon>Scleroderma</taxon>
    </lineage>
</organism>
<evidence type="ECO:0000256" key="3">
    <source>
        <dbReference type="ARBA" id="ARBA00023004"/>
    </source>
</evidence>
<keyword evidence="6" id="KW-1185">Reference proteome</keyword>
<dbReference type="PANTHER" id="PTHR10209:SF804">
    <property type="entry name" value="FE2OG DIOXYGENASE DOMAIN-CONTAINING PROTEIN"/>
    <property type="match status" value="1"/>
</dbReference>